<name>A5CZK2_PELTS</name>
<dbReference type="Gene3D" id="1.10.10.10">
    <property type="entry name" value="Winged helix-like DNA-binding domain superfamily/Winged helix DNA-binding domain"/>
    <property type="match status" value="1"/>
</dbReference>
<feature type="domain" description="RNA polymerase sigma factor 70 region 4 type 2" evidence="6">
    <location>
        <begin position="124"/>
        <end position="177"/>
    </location>
</feature>
<dbReference type="GO" id="GO:0006352">
    <property type="term" value="P:DNA-templated transcription initiation"/>
    <property type="evidence" value="ECO:0007669"/>
    <property type="project" value="InterPro"/>
</dbReference>
<dbReference type="KEGG" id="pth:PTH_2384"/>
<dbReference type="NCBIfam" id="TIGR02937">
    <property type="entry name" value="sigma70-ECF"/>
    <property type="match status" value="1"/>
</dbReference>
<dbReference type="InterPro" id="IPR013325">
    <property type="entry name" value="RNA_pol_sigma_r2"/>
</dbReference>
<keyword evidence="3" id="KW-0731">Sigma factor</keyword>
<evidence type="ECO:0000259" key="6">
    <source>
        <dbReference type="Pfam" id="PF08281"/>
    </source>
</evidence>
<dbReference type="STRING" id="370438.PTH_2384"/>
<dbReference type="Proteomes" id="UP000006556">
    <property type="component" value="Chromosome"/>
</dbReference>
<dbReference type="SUPFAM" id="SSF88946">
    <property type="entry name" value="Sigma2 domain of RNA polymerase sigma factors"/>
    <property type="match status" value="1"/>
</dbReference>
<keyword evidence="8" id="KW-1185">Reference proteome</keyword>
<dbReference type="GO" id="GO:0000428">
    <property type="term" value="C:DNA-directed RNA polymerase complex"/>
    <property type="evidence" value="ECO:0007669"/>
    <property type="project" value="UniProtKB-KW"/>
</dbReference>
<dbReference type="HOGENOM" id="CLU_047691_3_4_9"/>
<dbReference type="InterPro" id="IPR039425">
    <property type="entry name" value="RNA_pol_sigma-70-like"/>
</dbReference>
<reference evidence="8" key="1">
    <citation type="journal article" date="2008" name="Genome Res.">
        <title>The genome of Pelotomaculum thermopropionicum reveals niche-associated evolution in anaerobic microbiota.</title>
        <authorList>
            <person name="Kosaka T."/>
            <person name="Kato S."/>
            <person name="Shimoyama T."/>
            <person name="Ishii S."/>
            <person name="Abe T."/>
            <person name="Watanabe K."/>
        </authorList>
    </citation>
    <scope>NUCLEOTIDE SEQUENCE [LARGE SCALE GENOMIC DNA]</scope>
    <source>
        <strain evidence="8">DSM 13744 / JCM 10971 / SI</strain>
    </source>
</reference>
<gene>
    <name evidence="7" type="primary">RpoE</name>
    <name evidence="7" type="ordered locus">PTH_2384</name>
</gene>
<evidence type="ECO:0000313" key="7">
    <source>
        <dbReference type="EMBL" id="BAF60565.1"/>
    </source>
</evidence>
<evidence type="ECO:0000256" key="4">
    <source>
        <dbReference type="ARBA" id="ARBA00023163"/>
    </source>
</evidence>
<dbReference type="InterPro" id="IPR007627">
    <property type="entry name" value="RNA_pol_sigma70_r2"/>
</dbReference>
<protein>
    <submittedName>
        <fullName evidence="7">DNA-directed RNA polymerase specialized sigma subunit, sigma24 homolog</fullName>
    </submittedName>
</protein>
<dbReference type="Pfam" id="PF08281">
    <property type="entry name" value="Sigma70_r4_2"/>
    <property type="match status" value="1"/>
</dbReference>
<dbReference type="PANTHER" id="PTHR43133:SF57">
    <property type="entry name" value="RNA POLYMERASE SIGMA-70 FACTOR"/>
    <property type="match status" value="1"/>
</dbReference>
<accession>A5CZK2</accession>
<keyword evidence="7" id="KW-0240">DNA-directed RNA polymerase</keyword>
<evidence type="ECO:0000256" key="3">
    <source>
        <dbReference type="ARBA" id="ARBA00023082"/>
    </source>
</evidence>
<dbReference type="AlphaFoldDB" id="A5CZK2"/>
<dbReference type="Gene3D" id="1.10.1740.10">
    <property type="match status" value="1"/>
</dbReference>
<keyword evidence="4" id="KW-0804">Transcription</keyword>
<keyword evidence="2" id="KW-0805">Transcription regulation</keyword>
<dbReference type="InterPro" id="IPR014284">
    <property type="entry name" value="RNA_pol_sigma-70_dom"/>
</dbReference>
<dbReference type="PANTHER" id="PTHR43133">
    <property type="entry name" value="RNA POLYMERASE ECF-TYPE SIGMA FACTO"/>
    <property type="match status" value="1"/>
</dbReference>
<proteinExistence type="inferred from homology"/>
<dbReference type="GO" id="GO:0016987">
    <property type="term" value="F:sigma factor activity"/>
    <property type="evidence" value="ECO:0007669"/>
    <property type="project" value="UniProtKB-KW"/>
</dbReference>
<dbReference type="InterPro" id="IPR013324">
    <property type="entry name" value="RNA_pol_sigma_r3/r4-like"/>
</dbReference>
<dbReference type="eggNOG" id="COG1595">
    <property type="taxonomic scope" value="Bacteria"/>
</dbReference>
<dbReference type="SUPFAM" id="SSF88659">
    <property type="entry name" value="Sigma3 and sigma4 domains of RNA polymerase sigma factors"/>
    <property type="match status" value="1"/>
</dbReference>
<sequence>MRTIAMLPDEAELVARAAIEPDAFASVYDHYFPRVYKYMRYRVGNIDEAEELTSQVFERVLTKIGSYRPERGTFAGWLFAIAHNTVVDHMRAKKRNGLVPLEVLGVTASSGMGPEETVICKESREKILAAMSSLTDRERNLIALKFSAGMSNRAIAGIAGLTESNVAVILYRAVRRLRAELDARDVR</sequence>
<dbReference type="InterPro" id="IPR013249">
    <property type="entry name" value="RNA_pol_sigma70_r4_t2"/>
</dbReference>
<feature type="domain" description="RNA polymerase sigma-70 region 2" evidence="5">
    <location>
        <begin position="28"/>
        <end position="95"/>
    </location>
</feature>
<evidence type="ECO:0000256" key="2">
    <source>
        <dbReference type="ARBA" id="ARBA00023015"/>
    </source>
</evidence>
<evidence type="ECO:0000313" key="8">
    <source>
        <dbReference type="Proteomes" id="UP000006556"/>
    </source>
</evidence>
<organism evidence="7 8">
    <name type="scientific">Pelotomaculum thermopropionicum (strain DSM 13744 / JCM 10971 / SI)</name>
    <dbReference type="NCBI Taxonomy" id="370438"/>
    <lineage>
        <taxon>Bacteria</taxon>
        <taxon>Bacillati</taxon>
        <taxon>Bacillota</taxon>
        <taxon>Clostridia</taxon>
        <taxon>Eubacteriales</taxon>
        <taxon>Desulfotomaculaceae</taxon>
        <taxon>Pelotomaculum</taxon>
    </lineage>
</organism>
<comment type="similarity">
    <text evidence="1">Belongs to the sigma-70 factor family. ECF subfamily.</text>
</comment>
<dbReference type="Pfam" id="PF04542">
    <property type="entry name" value="Sigma70_r2"/>
    <property type="match status" value="1"/>
</dbReference>
<dbReference type="EMBL" id="AP009389">
    <property type="protein sequence ID" value="BAF60565.1"/>
    <property type="molecule type" value="Genomic_DNA"/>
</dbReference>
<dbReference type="GO" id="GO:0003677">
    <property type="term" value="F:DNA binding"/>
    <property type="evidence" value="ECO:0007669"/>
    <property type="project" value="InterPro"/>
</dbReference>
<dbReference type="InterPro" id="IPR036388">
    <property type="entry name" value="WH-like_DNA-bd_sf"/>
</dbReference>
<evidence type="ECO:0000259" key="5">
    <source>
        <dbReference type="Pfam" id="PF04542"/>
    </source>
</evidence>
<evidence type="ECO:0000256" key="1">
    <source>
        <dbReference type="ARBA" id="ARBA00010641"/>
    </source>
</evidence>
<dbReference type="CDD" id="cd06171">
    <property type="entry name" value="Sigma70_r4"/>
    <property type="match status" value="1"/>
</dbReference>